<reference evidence="3" key="1">
    <citation type="submission" date="2024-06" db="EMBL/GenBank/DDBJ databases">
        <authorList>
            <person name="Sun Y."/>
        </authorList>
    </citation>
    <scope>NUCLEOTIDE SEQUENCE</scope>
    <source>
        <strain evidence="3">IGA1.0</strain>
    </source>
</reference>
<dbReference type="InterPro" id="IPR023799">
    <property type="entry name" value="RbfA_dom_sf"/>
</dbReference>
<dbReference type="InterPro" id="IPR000238">
    <property type="entry name" value="RbfA"/>
</dbReference>
<comment type="subunit">
    <text evidence="2">Monomer. Binds 30S ribosomal subunits, but not 50S ribosomal subunits or 70S ribosomes.</text>
</comment>
<evidence type="ECO:0000256" key="1">
    <source>
        <dbReference type="ARBA" id="ARBA00022517"/>
    </source>
</evidence>
<dbReference type="Pfam" id="PF02033">
    <property type="entry name" value="RBFA"/>
    <property type="match status" value="1"/>
</dbReference>
<comment type="subcellular location">
    <subcellularLocation>
        <location evidence="2">Cytoplasm</location>
    </subcellularLocation>
</comment>
<dbReference type="SUPFAM" id="SSF89919">
    <property type="entry name" value="Ribosome-binding factor A, RbfA"/>
    <property type="match status" value="1"/>
</dbReference>
<keyword evidence="2" id="KW-0963">Cytoplasm</keyword>
<dbReference type="GO" id="GO:0043024">
    <property type="term" value="F:ribosomal small subunit binding"/>
    <property type="evidence" value="ECO:0007669"/>
    <property type="project" value="TreeGrafter"/>
</dbReference>
<protein>
    <recommendedName>
        <fullName evidence="2">Ribosome-binding factor A</fullName>
    </recommendedName>
</protein>
<dbReference type="Gene3D" id="3.30.300.20">
    <property type="match status" value="1"/>
</dbReference>
<dbReference type="RefSeq" id="WP_007805227.1">
    <property type="nucleotide sequence ID" value="NZ_CP157948.1"/>
</dbReference>
<dbReference type="GO" id="GO:0005829">
    <property type="term" value="C:cytosol"/>
    <property type="evidence" value="ECO:0007669"/>
    <property type="project" value="TreeGrafter"/>
</dbReference>
<dbReference type="GO" id="GO:0030490">
    <property type="term" value="P:maturation of SSU-rRNA"/>
    <property type="evidence" value="ECO:0007669"/>
    <property type="project" value="UniProtKB-UniRule"/>
</dbReference>
<dbReference type="NCBIfam" id="TIGR00082">
    <property type="entry name" value="rbfA"/>
    <property type="match status" value="1"/>
</dbReference>
<dbReference type="PANTHER" id="PTHR33515:SF1">
    <property type="entry name" value="RIBOSOME-BINDING FACTOR A, CHLOROPLASTIC-RELATED"/>
    <property type="match status" value="1"/>
</dbReference>
<keyword evidence="1 2" id="KW-0690">Ribosome biogenesis</keyword>
<gene>
    <name evidence="2 3" type="primary">rbfA</name>
    <name evidence="3" type="ORF">ABNK63_07340</name>
</gene>
<evidence type="ECO:0000256" key="2">
    <source>
        <dbReference type="HAMAP-Rule" id="MF_00003"/>
    </source>
</evidence>
<comment type="similarity">
    <text evidence="2">Belongs to the RbfA family.</text>
</comment>
<dbReference type="InterPro" id="IPR020053">
    <property type="entry name" value="Ribosome-bd_factorA_CS"/>
</dbReference>
<organism evidence="3">
    <name type="scientific">Rhodanobacter sp. IGA1.0</name>
    <dbReference type="NCBI Taxonomy" id="3158582"/>
    <lineage>
        <taxon>Bacteria</taxon>
        <taxon>Pseudomonadati</taxon>
        <taxon>Pseudomonadota</taxon>
        <taxon>Gammaproteobacteria</taxon>
        <taxon>Lysobacterales</taxon>
        <taxon>Rhodanobacteraceae</taxon>
        <taxon>Rhodanobacter</taxon>
    </lineage>
</organism>
<evidence type="ECO:0000313" key="3">
    <source>
        <dbReference type="EMBL" id="XBS91440.1"/>
    </source>
</evidence>
<dbReference type="InterPro" id="IPR015946">
    <property type="entry name" value="KH_dom-like_a/b"/>
</dbReference>
<comment type="function">
    <text evidence="2">One of several proteins that assist in the late maturation steps of the functional core of the 30S ribosomal subunit. Associates with free 30S ribosomal subunits (but not with 30S subunits that are part of 70S ribosomes or polysomes). Required for efficient processing of 16S rRNA. May interact with the 5'-terminal helix region of 16S rRNA.</text>
</comment>
<dbReference type="HAMAP" id="MF_00003">
    <property type="entry name" value="RbfA"/>
    <property type="match status" value="1"/>
</dbReference>
<dbReference type="PROSITE" id="PS01319">
    <property type="entry name" value="RBFA"/>
    <property type="match status" value="1"/>
</dbReference>
<dbReference type="EMBL" id="CP157948">
    <property type="protein sequence ID" value="XBS91440.1"/>
    <property type="molecule type" value="Genomic_DNA"/>
</dbReference>
<sequence>MPSRDFKRTDRIGAELRRELGLLVHAAVRDHGLPSVSVSDVEITRDLDWATVWVTAMLPEQGLPAVKALNAISHEIRHSLAHSGMRMRRVPELKFKYDDSVDKGERIESLLREQARTIAPPDGDAED</sequence>
<dbReference type="PANTHER" id="PTHR33515">
    <property type="entry name" value="RIBOSOME-BINDING FACTOR A, CHLOROPLASTIC-RELATED"/>
    <property type="match status" value="1"/>
</dbReference>
<name>A0AAU7QPY9_9GAMM</name>
<dbReference type="AlphaFoldDB" id="A0AAU7QPY9"/>
<proteinExistence type="inferred from homology"/>
<accession>A0AAU7QPY9</accession>